<reference evidence="3 4" key="1">
    <citation type="submission" date="2021-01" db="EMBL/GenBank/DDBJ databases">
        <title>Identification of strong promoters based on the transcriptome of Brevibacillus choshinensis.</title>
        <authorList>
            <person name="Yao D."/>
            <person name="Zhang K."/>
            <person name="Wu J."/>
        </authorList>
    </citation>
    <scope>NUCLEOTIDE SEQUENCE [LARGE SCALE GENOMIC DNA]</scope>
    <source>
        <strain evidence="3 4">HPD31-SP3</strain>
    </source>
</reference>
<evidence type="ECO:0000313" key="3">
    <source>
        <dbReference type="EMBL" id="QRG66170.1"/>
    </source>
</evidence>
<gene>
    <name evidence="3" type="ORF">JNE38_21815</name>
</gene>
<sequence>MNVDVAIIGSGPAGLAASIELAESGLSVVILDEYYRPGGRLLGQRYEDPKAPETEREWDGMKLALELVEQARKRQVEIRCGVTVWSVSPGWKIELGGADEKTVHAKAVLLATGAAERALPMPGWTLPGVVSVGAAQTFTNLHHVAIGKSVMVVGVDPLAISVALEMKHAGVNVVGVAMAPRSPMTEKLSSPSHALSQLAKAADLAPNPLLRLMGRLAGGRLGKMAVHALRWPLLQIEGIPVDIRKAVARIEGEESVEAVILQSVSANGVPTGREERVEVDAVCLSAGLYPLIELAQVAGCSLVQVPELGGVVPLYGSDLSTTADGLYVAGNITGIEGAKVAMAQGKLAAVSIAQAMGKSPTLPKEEAIQAVKRARALSPIRFLPDVEQGLAKMERLWREAWLSKEGDEAWRM</sequence>
<dbReference type="Proteomes" id="UP000596248">
    <property type="component" value="Chromosome"/>
</dbReference>
<name>A0ABX7FKL0_BRECH</name>
<dbReference type="PANTHER" id="PTHR42949">
    <property type="entry name" value="ANAEROBIC GLYCEROL-3-PHOSPHATE DEHYDROGENASE SUBUNIT B"/>
    <property type="match status" value="1"/>
</dbReference>
<dbReference type="Pfam" id="PF07992">
    <property type="entry name" value="Pyr_redox_2"/>
    <property type="match status" value="1"/>
</dbReference>
<dbReference type="SUPFAM" id="SSF51905">
    <property type="entry name" value="FAD/NAD(P)-binding domain"/>
    <property type="match status" value="1"/>
</dbReference>
<dbReference type="PANTHER" id="PTHR42949:SF3">
    <property type="entry name" value="ANAEROBIC GLYCEROL-3-PHOSPHATE DEHYDROGENASE SUBUNIT B"/>
    <property type="match status" value="1"/>
</dbReference>
<keyword evidence="1" id="KW-0560">Oxidoreductase</keyword>
<dbReference type="RefSeq" id="WP_203353236.1">
    <property type="nucleotide sequence ID" value="NZ_CP069127.1"/>
</dbReference>
<dbReference type="PRINTS" id="PR00368">
    <property type="entry name" value="FADPNR"/>
</dbReference>
<accession>A0ABX7FKL0</accession>
<dbReference type="PRINTS" id="PR00469">
    <property type="entry name" value="PNDRDTASEII"/>
</dbReference>
<proteinExistence type="predicted"/>
<dbReference type="InterPro" id="IPR023753">
    <property type="entry name" value="FAD/NAD-binding_dom"/>
</dbReference>
<keyword evidence="4" id="KW-1185">Reference proteome</keyword>
<dbReference type="InterPro" id="IPR051691">
    <property type="entry name" value="Metab_Enz_Cyan_OpOx_G3PDH"/>
</dbReference>
<organism evidence="3 4">
    <name type="scientific">Brevibacillus choshinensis</name>
    <dbReference type="NCBI Taxonomy" id="54911"/>
    <lineage>
        <taxon>Bacteria</taxon>
        <taxon>Bacillati</taxon>
        <taxon>Bacillota</taxon>
        <taxon>Bacilli</taxon>
        <taxon>Bacillales</taxon>
        <taxon>Paenibacillaceae</taxon>
        <taxon>Brevibacillus</taxon>
    </lineage>
</organism>
<evidence type="ECO:0000313" key="4">
    <source>
        <dbReference type="Proteomes" id="UP000596248"/>
    </source>
</evidence>
<evidence type="ECO:0000259" key="2">
    <source>
        <dbReference type="Pfam" id="PF07992"/>
    </source>
</evidence>
<evidence type="ECO:0000256" key="1">
    <source>
        <dbReference type="ARBA" id="ARBA00023002"/>
    </source>
</evidence>
<dbReference type="InterPro" id="IPR036188">
    <property type="entry name" value="FAD/NAD-bd_sf"/>
</dbReference>
<dbReference type="Gene3D" id="3.50.50.60">
    <property type="entry name" value="FAD/NAD(P)-binding domain"/>
    <property type="match status" value="3"/>
</dbReference>
<feature type="domain" description="FAD/NAD(P)-binding" evidence="2">
    <location>
        <begin position="4"/>
        <end position="345"/>
    </location>
</feature>
<dbReference type="EMBL" id="CP069127">
    <property type="protein sequence ID" value="QRG66170.1"/>
    <property type="molecule type" value="Genomic_DNA"/>
</dbReference>
<protein>
    <submittedName>
        <fullName evidence="3">FAD-dependent oxidoreductase</fullName>
    </submittedName>
</protein>